<dbReference type="RefSeq" id="WP_379013886.1">
    <property type="nucleotide sequence ID" value="NZ_JBHSDC010000018.1"/>
</dbReference>
<protein>
    <submittedName>
        <fullName evidence="1">Uncharacterized protein</fullName>
    </submittedName>
</protein>
<sequence>MTTDKNEATQARLCNNLCSIPTLEESVETIHNFITFCPADQYVKDLVQVFRHAMASELSDLNPLERGNMMYMLEQLQQLLPALYVHFLTINPNLKA</sequence>
<name>A0ABV8PX63_9BACT</name>
<comment type="caution">
    <text evidence="1">The sequence shown here is derived from an EMBL/GenBank/DDBJ whole genome shotgun (WGS) entry which is preliminary data.</text>
</comment>
<evidence type="ECO:0000313" key="1">
    <source>
        <dbReference type="EMBL" id="MFC4232144.1"/>
    </source>
</evidence>
<accession>A0ABV8PX63</accession>
<gene>
    <name evidence="1" type="ORF">ACFOW1_09595</name>
</gene>
<evidence type="ECO:0000313" key="2">
    <source>
        <dbReference type="Proteomes" id="UP001595906"/>
    </source>
</evidence>
<proteinExistence type="predicted"/>
<organism evidence="1 2">
    <name type="scientific">Parasediminibacterium paludis</name>
    <dbReference type="NCBI Taxonomy" id="908966"/>
    <lineage>
        <taxon>Bacteria</taxon>
        <taxon>Pseudomonadati</taxon>
        <taxon>Bacteroidota</taxon>
        <taxon>Chitinophagia</taxon>
        <taxon>Chitinophagales</taxon>
        <taxon>Chitinophagaceae</taxon>
        <taxon>Parasediminibacterium</taxon>
    </lineage>
</organism>
<reference evidence="2" key="1">
    <citation type="journal article" date="2019" name="Int. J. Syst. Evol. Microbiol.">
        <title>The Global Catalogue of Microorganisms (GCM) 10K type strain sequencing project: providing services to taxonomists for standard genome sequencing and annotation.</title>
        <authorList>
            <consortium name="The Broad Institute Genomics Platform"/>
            <consortium name="The Broad Institute Genome Sequencing Center for Infectious Disease"/>
            <person name="Wu L."/>
            <person name="Ma J."/>
        </authorList>
    </citation>
    <scope>NUCLEOTIDE SEQUENCE [LARGE SCALE GENOMIC DNA]</scope>
    <source>
        <strain evidence="2">CECT 8010</strain>
    </source>
</reference>
<dbReference type="EMBL" id="JBHSDC010000018">
    <property type="protein sequence ID" value="MFC4232144.1"/>
    <property type="molecule type" value="Genomic_DNA"/>
</dbReference>
<dbReference type="Proteomes" id="UP001595906">
    <property type="component" value="Unassembled WGS sequence"/>
</dbReference>
<keyword evidence="2" id="KW-1185">Reference proteome</keyword>